<dbReference type="PROSITE" id="PS51273">
    <property type="entry name" value="GATASE_TYPE_1"/>
    <property type="match status" value="1"/>
</dbReference>
<dbReference type="SUPFAM" id="SSF52317">
    <property type="entry name" value="Class I glutamine amidotransferase-like"/>
    <property type="match status" value="1"/>
</dbReference>
<protein>
    <submittedName>
        <fullName evidence="1">Peptidase C26</fullName>
    </submittedName>
</protein>
<organism evidence="1 2">
    <name type="scientific">Polycladomyces abyssicola</name>
    <dbReference type="NCBI Taxonomy" id="1125966"/>
    <lineage>
        <taxon>Bacteria</taxon>
        <taxon>Bacillati</taxon>
        <taxon>Bacillota</taxon>
        <taxon>Bacilli</taxon>
        <taxon>Bacillales</taxon>
        <taxon>Thermoactinomycetaceae</taxon>
        <taxon>Polycladomyces</taxon>
    </lineage>
</organism>
<gene>
    <name evidence="1" type="ORF">JIR001_21080</name>
</gene>
<dbReference type="EMBL" id="AP024601">
    <property type="protein sequence ID" value="BCU82325.1"/>
    <property type="molecule type" value="Genomic_DNA"/>
</dbReference>
<dbReference type="InterPro" id="IPR044668">
    <property type="entry name" value="PuuD-like"/>
</dbReference>
<dbReference type="KEGG" id="pabs:JIR001_21080"/>
<dbReference type="PANTHER" id="PTHR43235:SF1">
    <property type="entry name" value="GLUTAMINE AMIDOTRANSFERASE PB2B2.05-RELATED"/>
    <property type="match status" value="1"/>
</dbReference>
<reference evidence="1" key="1">
    <citation type="journal article" date="2013" name="Int. J. Syst. Evol. Microbiol.">
        <title>Polycladomyces abyssicola gen. nov., sp. nov., a thermophilic filamentous bacterium isolated from hemipelagic sediment.</title>
        <authorList>
            <person name="Tsubouchi T."/>
            <person name="Shimane Y."/>
            <person name="Mori K."/>
            <person name="Usui K."/>
            <person name="Hiraki T."/>
            <person name="Tame A."/>
            <person name="Uematsu K."/>
            <person name="Maruyama T."/>
            <person name="Hatada Y."/>
        </authorList>
    </citation>
    <scope>NUCLEOTIDE SEQUENCE</scope>
    <source>
        <strain evidence="1">JIR-001</strain>
    </source>
</reference>
<dbReference type="GO" id="GO:0033969">
    <property type="term" value="F:gamma-glutamyl-gamma-aminobutyrate hydrolase activity"/>
    <property type="evidence" value="ECO:0007669"/>
    <property type="project" value="TreeGrafter"/>
</dbReference>
<proteinExistence type="predicted"/>
<evidence type="ECO:0000313" key="1">
    <source>
        <dbReference type="EMBL" id="BCU82325.1"/>
    </source>
</evidence>
<dbReference type="AlphaFoldDB" id="A0A8D5UFN6"/>
<dbReference type="InterPro" id="IPR029062">
    <property type="entry name" value="Class_I_gatase-like"/>
</dbReference>
<dbReference type="RefSeq" id="WP_212772673.1">
    <property type="nucleotide sequence ID" value="NZ_AP024601.1"/>
</dbReference>
<accession>A0A8D5UFN6</accession>
<keyword evidence="2" id="KW-1185">Reference proteome</keyword>
<dbReference type="GO" id="GO:0005829">
    <property type="term" value="C:cytosol"/>
    <property type="evidence" value="ECO:0007669"/>
    <property type="project" value="TreeGrafter"/>
</dbReference>
<reference evidence="1" key="2">
    <citation type="journal article" date="2021" name="Microbiol. Resour. Announc.">
        <title>Complete Genome Sequence of Polycladomyces abyssicola JIR-001T, Isolated from Hemipelagic Sediment in Deep Seawater.</title>
        <authorList>
            <person name="Tsubouchi T."/>
            <person name="Kaneko Y."/>
        </authorList>
    </citation>
    <scope>NUCLEOTIDE SEQUENCE</scope>
    <source>
        <strain evidence="1">JIR-001</strain>
    </source>
</reference>
<dbReference type="CDD" id="cd01745">
    <property type="entry name" value="GATase1_2"/>
    <property type="match status" value="1"/>
</dbReference>
<dbReference type="Proteomes" id="UP000677436">
    <property type="component" value="Chromosome"/>
</dbReference>
<dbReference type="Pfam" id="PF07722">
    <property type="entry name" value="Peptidase_C26"/>
    <property type="match status" value="1"/>
</dbReference>
<dbReference type="Gene3D" id="3.40.50.880">
    <property type="match status" value="1"/>
</dbReference>
<dbReference type="FunFam" id="3.40.50.880:FF:000030">
    <property type="entry name" value="Gamma-glutamyl-gamma-aminobutyrate hydrolase PuuD"/>
    <property type="match status" value="1"/>
</dbReference>
<name>A0A8D5UFN6_9BACL</name>
<evidence type="ECO:0000313" key="2">
    <source>
        <dbReference type="Proteomes" id="UP000677436"/>
    </source>
</evidence>
<dbReference type="PANTHER" id="PTHR43235">
    <property type="entry name" value="GLUTAMINE AMIDOTRANSFERASE PB2B2.05-RELATED"/>
    <property type="match status" value="1"/>
</dbReference>
<dbReference type="InterPro" id="IPR011697">
    <property type="entry name" value="Peptidase_C26"/>
</dbReference>
<dbReference type="GO" id="GO:0006598">
    <property type="term" value="P:polyamine catabolic process"/>
    <property type="evidence" value="ECO:0007669"/>
    <property type="project" value="TreeGrafter"/>
</dbReference>
<sequence>MRPLIGLTMSLKEERRQTLSRDYSDAVRNAGGTPVAIPYCNDPEAVSEMASRLDGLVLTGGGDIDPSLFGEEPLPGLGEIVPERDRMETDLVCLLLERDKPLLAVCRGCQILNIAVGGDMYQDLYTQRDGLLQHRQQSPRHHATHAIQLVEGTLLHRLAQADTVRVNSFHHQAVRRVPSPLRVAARTVDGVIEAIESARHRFVVGVQWHPECMAKTDAFSRRLFEALVEAAERRFGRSGKGGVMSVGE</sequence>